<evidence type="ECO:0000313" key="2">
    <source>
        <dbReference type="Proteomes" id="UP001601444"/>
    </source>
</evidence>
<gene>
    <name evidence="1" type="ORF">ACFYTF_01605</name>
</gene>
<organism evidence="1 2">
    <name type="scientific">Nocardia thailandica</name>
    <dbReference type="NCBI Taxonomy" id="257275"/>
    <lineage>
        <taxon>Bacteria</taxon>
        <taxon>Bacillati</taxon>
        <taxon>Actinomycetota</taxon>
        <taxon>Actinomycetes</taxon>
        <taxon>Mycobacteriales</taxon>
        <taxon>Nocardiaceae</taxon>
        <taxon>Nocardia</taxon>
    </lineage>
</organism>
<proteinExistence type="predicted"/>
<evidence type="ECO:0000313" key="1">
    <source>
        <dbReference type="EMBL" id="MFF0541516.1"/>
    </source>
</evidence>
<dbReference type="EMBL" id="JBIAMX010000001">
    <property type="protein sequence ID" value="MFF0541516.1"/>
    <property type="molecule type" value="Genomic_DNA"/>
</dbReference>
<reference evidence="1 2" key="1">
    <citation type="submission" date="2024-10" db="EMBL/GenBank/DDBJ databases">
        <title>The Natural Products Discovery Center: Release of the First 8490 Sequenced Strains for Exploring Actinobacteria Biosynthetic Diversity.</title>
        <authorList>
            <person name="Kalkreuter E."/>
            <person name="Kautsar S.A."/>
            <person name="Yang D."/>
            <person name="Bader C.D."/>
            <person name="Teijaro C.N."/>
            <person name="Fluegel L."/>
            <person name="Davis C.M."/>
            <person name="Simpson J.R."/>
            <person name="Lauterbach L."/>
            <person name="Steele A.D."/>
            <person name="Gui C."/>
            <person name="Meng S."/>
            <person name="Li G."/>
            <person name="Viehrig K."/>
            <person name="Ye F."/>
            <person name="Su P."/>
            <person name="Kiefer A.F."/>
            <person name="Nichols A."/>
            <person name="Cepeda A.J."/>
            <person name="Yan W."/>
            <person name="Fan B."/>
            <person name="Jiang Y."/>
            <person name="Adhikari A."/>
            <person name="Zheng C.-J."/>
            <person name="Schuster L."/>
            <person name="Cowan T.M."/>
            <person name="Smanski M.J."/>
            <person name="Chevrette M.G."/>
            <person name="De Carvalho L.P.S."/>
            <person name="Shen B."/>
        </authorList>
    </citation>
    <scope>NUCLEOTIDE SEQUENCE [LARGE SCALE GENOMIC DNA]</scope>
    <source>
        <strain evidence="1 2">NPDC004045</strain>
    </source>
</reference>
<dbReference type="RefSeq" id="WP_387698724.1">
    <property type="nucleotide sequence ID" value="NZ_JBIAMX010000001.1"/>
</dbReference>
<keyword evidence="2" id="KW-1185">Reference proteome</keyword>
<sequence length="139" mass="13808">MSHDDHAGAGEPVLISLSAPARRSLVTGLLRPAGSSAPGERVVDADIPDTDLAAFLAGAAHADTGFVARTDDGARAVAVVAGTVAALVGDDIPRALTDPDIAFLTGLKPPAVEALRGVLLGIETGAEALVSAALTVLEP</sequence>
<comment type="caution">
    <text evidence="1">The sequence shown here is derived from an EMBL/GenBank/DDBJ whole genome shotgun (WGS) entry which is preliminary data.</text>
</comment>
<name>A0ABW6PGI8_9NOCA</name>
<protein>
    <submittedName>
        <fullName evidence="1">Uncharacterized protein</fullName>
    </submittedName>
</protein>
<dbReference type="Proteomes" id="UP001601444">
    <property type="component" value="Unassembled WGS sequence"/>
</dbReference>
<accession>A0ABW6PGI8</accession>